<dbReference type="STRING" id="64791.A0A151X590"/>
<dbReference type="PROSITE" id="PS50157">
    <property type="entry name" value="ZINC_FINGER_C2H2_2"/>
    <property type="match status" value="2"/>
</dbReference>
<evidence type="ECO:0000256" key="10">
    <source>
        <dbReference type="PROSITE-ProRule" id="PRU00042"/>
    </source>
</evidence>
<dbReference type="GO" id="GO:0000981">
    <property type="term" value="F:DNA-binding transcription factor activity, RNA polymerase II-specific"/>
    <property type="evidence" value="ECO:0007669"/>
    <property type="project" value="TreeGrafter"/>
</dbReference>
<keyword evidence="9" id="KW-0539">Nucleus</keyword>
<dbReference type="GO" id="GO:0000977">
    <property type="term" value="F:RNA polymerase II transcription regulatory region sequence-specific DNA binding"/>
    <property type="evidence" value="ECO:0007669"/>
    <property type="project" value="TreeGrafter"/>
</dbReference>
<evidence type="ECO:0000256" key="1">
    <source>
        <dbReference type="ARBA" id="ARBA00004123"/>
    </source>
</evidence>
<evidence type="ECO:0000313" key="13">
    <source>
        <dbReference type="EMBL" id="KYQ55573.1"/>
    </source>
</evidence>
<dbReference type="GO" id="GO:0005634">
    <property type="term" value="C:nucleus"/>
    <property type="evidence" value="ECO:0007669"/>
    <property type="project" value="UniProtKB-SubCell"/>
</dbReference>
<dbReference type="InterPro" id="IPR050717">
    <property type="entry name" value="C2H2-ZF_Transcription_Reg"/>
</dbReference>
<feature type="region of interest" description="Disordered" evidence="11">
    <location>
        <begin position="928"/>
        <end position="1001"/>
    </location>
</feature>
<dbReference type="AlphaFoldDB" id="A0A151X590"/>
<evidence type="ECO:0000256" key="4">
    <source>
        <dbReference type="ARBA" id="ARBA00022771"/>
    </source>
</evidence>
<gene>
    <name evidence="13" type="ORF">ALC60_05495</name>
</gene>
<feature type="compositionally biased region" description="Low complexity" evidence="11">
    <location>
        <begin position="804"/>
        <end position="814"/>
    </location>
</feature>
<evidence type="ECO:0000256" key="11">
    <source>
        <dbReference type="SAM" id="MobiDB-lite"/>
    </source>
</evidence>
<feature type="region of interest" description="Disordered" evidence="11">
    <location>
        <begin position="623"/>
        <end position="652"/>
    </location>
</feature>
<evidence type="ECO:0000313" key="14">
    <source>
        <dbReference type="Proteomes" id="UP000075809"/>
    </source>
</evidence>
<feature type="compositionally biased region" description="Polar residues" evidence="11">
    <location>
        <begin position="636"/>
        <end position="650"/>
    </location>
</feature>
<comment type="subcellular location">
    <subcellularLocation>
        <location evidence="1">Nucleus</location>
    </subcellularLocation>
</comment>
<dbReference type="SMART" id="SM00355">
    <property type="entry name" value="ZnF_C2H2"/>
    <property type="match status" value="2"/>
</dbReference>
<keyword evidence="2" id="KW-0479">Metal-binding</keyword>
<keyword evidence="14" id="KW-1185">Reference proteome</keyword>
<dbReference type="GO" id="GO:0009880">
    <property type="term" value="P:embryonic pattern specification"/>
    <property type="evidence" value="ECO:0007669"/>
    <property type="project" value="TreeGrafter"/>
</dbReference>
<dbReference type="InterPro" id="IPR013087">
    <property type="entry name" value="Znf_C2H2_type"/>
</dbReference>
<dbReference type="EMBL" id="KQ982515">
    <property type="protein sequence ID" value="KYQ55573.1"/>
    <property type="molecule type" value="Genomic_DNA"/>
</dbReference>
<feature type="compositionally biased region" description="Low complexity" evidence="11">
    <location>
        <begin position="756"/>
        <end position="796"/>
    </location>
</feature>
<dbReference type="PANTHER" id="PTHR14196">
    <property type="entry name" value="ODD-SKIPPED - RELATED"/>
    <property type="match status" value="1"/>
</dbReference>
<protein>
    <submittedName>
        <fullName evidence="13">PR domain zinc finger protein 1</fullName>
    </submittedName>
</protein>
<proteinExistence type="predicted"/>
<reference evidence="13 14" key="1">
    <citation type="submission" date="2015-09" db="EMBL/GenBank/DDBJ databases">
        <title>Trachymyrmex zeteki WGS genome.</title>
        <authorList>
            <person name="Nygaard S."/>
            <person name="Hu H."/>
            <person name="Boomsma J."/>
            <person name="Zhang G."/>
        </authorList>
    </citation>
    <scope>NUCLEOTIDE SEQUENCE [LARGE SCALE GENOMIC DNA]</scope>
    <source>
        <strain evidence="13">Tzet28-1</strain>
        <tissue evidence="13">Whole body</tissue>
    </source>
</reference>
<evidence type="ECO:0000256" key="3">
    <source>
        <dbReference type="ARBA" id="ARBA00022737"/>
    </source>
</evidence>
<dbReference type="Gene3D" id="3.30.160.60">
    <property type="entry name" value="Classic Zinc Finger"/>
    <property type="match status" value="2"/>
</dbReference>
<feature type="region of interest" description="Disordered" evidence="11">
    <location>
        <begin position="740"/>
        <end position="814"/>
    </location>
</feature>
<feature type="compositionally biased region" description="Polar residues" evidence="11">
    <location>
        <begin position="928"/>
        <end position="941"/>
    </location>
</feature>
<name>A0A151X590_9HYME</name>
<dbReference type="PROSITE" id="PS00028">
    <property type="entry name" value="ZINC_FINGER_C2H2_1"/>
    <property type="match status" value="2"/>
</dbReference>
<dbReference type="InterPro" id="IPR036236">
    <property type="entry name" value="Znf_C2H2_sf"/>
</dbReference>
<dbReference type="SUPFAM" id="SSF57667">
    <property type="entry name" value="beta-beta-alpha zinc fingers"/>
    <property type="match status" value="1"/>
</dbReference>
<keyword evidence="5" id="KW-0862">Zinc</keyword>
<keyword evidence="7" id="KW-0238">DNA-binding</keyword>
<dbReference type="Proteomes" id="UP000075809">
    <property type="component" value="Unassembled WGS sequence"/>
</dbReference>
<feature type="compositionally biased region" description="Polar residues" evidence="11">
    <location>
        <begin position="740"/>
        <end position="755"/>
    </location>
</feature>
<evidence type="ECO:0000259" key="12">
    <source>
        <dbReference type="PROSITE" id="PS50157"/>
    </source>
</evidence>
<keyword evidence="6" id="KW-0805">Transcription regulation</keyword>
<dbReference type="GO" id="GO:0008270">
    <property type="term" value="F:zinc ion binding"/>
    <property type="evidence" value="ECO:0007669"/>
    <property type="project" value="UniProtKB-KW"/>
</dbReference>
<evidence type="ECO:0000256" key="9">
    <source>
        <dbReference type="ARBA" id="ARBA00023242"/>
    </source>
</evidence>
<accession>A0A151X590</accession>
<sequence>MGRQANKKYEFIDNKILFWPTVAERHRQTVHRPFRGDKQLRNGLLKKAATRAYLCNDCNCDCSELMLLRYGYKCVTATSIRFFMEEGGRGGTTSRSNESVTNCFVRSGASLLRREGNPGSTVAQGVVESISVDSGRRAAPTGRTVRAYKSDRTFLLGLLSGLSRVLVLTVDYNANKEVSSWNGLVNNIVEFNDKNVMQNEYNPNLQTGYNPNLQTGYNPNLQTGYNPNLQTGYNPNLQTGYNPNLQTGYNPNLQTGYTQLINNTNSTNLWCHSFAGGSNGFDSKQNFRPSFPPTPEFSEHQQVSQYSNSDYQVGPPFQVACQQPSNHDGNFQGYQNSLYNSRCQSLNNTTNVYGTNVPNSSGYYNLPSSPESLRNTPPEHTVLTPLLTQTNNAQPQLSGYACPEKRKVCIARPYTTTFTTSPTSTNTRSITATNAASTASNVPYEQLTYSSFSRNKTEFNGVCPEERQQSCGGPSSSSRFVPVTVYNVTANTLNKVLPNANVGTSGNNVCVDRNRFLKEHSLKTAVIEEQHKLQQPQQESPVVRYRGNNVNFFLETGPTVKEQSAINTNVAGTIADRNRSNFKQQSFCAGRSTSDPSLVKHAALPHYLDTISPTSDIVTEMKYETQSGPPAAPPHLTSSGVEPPHSSQGSGIVVGNSPAEIDSLLLPWTNGPEFLEGGVPDAKQTAVGFQDNWDSILGTTVSEQSLPEVKLLPLPPFTNYTGHLQINGIPGHHYHAIASSGQRSSIDVPSASPTPSSNQEFFESSVVSSSTPCPQASQKQSQQQQQQQQQQQNHQQPQHHHPHNQQQQQQLPQSTQQIIYEDMEDIAQIIGSAIADTTVPGNGNGPSSEQDTDASRDWIDIADWITDCSPKTQETTSPSTFAHQIYVTTTPTTQTQQHAGSALQNLLTQNPTKLDYAPLLQARLQQSGNPTNLQNASCGETPSSTSPFPPLSPPNRVSTSCSPDDILHSSFATPSHPRKRSRSSPGSGGSSSKKGPTAGAVGVQYGTESSLMSGKDKPIHRCHICQRGFLNKSNIKVHLRTHTGEKPFRCEVCNKAFRQKAHLIKHQQIHKRIGRD</sequence>
<evidence type="ECO:0000256" key="6">
    <source>
        <dbReference type="ARBA" id="ARBA00023015"/>
    </source>
</evidence>
<dbReference type="Pfam" id="PF00096">
    <property type="entry name" value="zf-C2H2"/>
    <property type="match status" value="1"/>
</dbReference>
<evidence type="ECO:0000256" key="8">
    <source>
        <dbReference type="ARBA" id="ARBA00023163"/>
    </source>
</evidence>
<keyword evidence="8" id="KW-0804">Transcription</keyword>
<feature type="domain" description="C2H2-type" evidence="12">
    <location>
        <begin position="1048"/>
        <end position="1070"/>
    </location>
</feature>
<feature type="domain" description="C2H2-type" evidence="12">
    <location>
        <begin position="1020"/>
        <end position="1047"/>
    </location>
</feature>
<evidence type="ECO:0000256" key="5">
    <source>
        <dbReference type="ARBA" id="ARBA00022833"/>
    </source>
</evidence>
<keyword evidence="3" id="KW-0677">Repeat</keyword>
<dbReference type="PANTHER" id="PTHR14196:SF10">
    <property type="entry name" value="C2H2-TYPE DOMAIN-CONTAINING PROTEIN"/>
    <property type="match status" value="1"/>
</dbReference>
<organism evidence="13 14">
    <name type="scientific">Mycetomoellerius zeteki</name>
    <dbReference type="NCBI Taxonomy" id="64791"/>
    <lineage>
        <taxon>Eukaryota</taxon>
        <taxon>Metazoa</taxon>
        <taxon>Ecdysozoa</taxon>
        <taxon>Arthropoda</taxon>
        <taxon>Hexapoda</taxon>
        <taxon>Insecta</taxon>
        <taxon>Pterygota</taxon>
        <taxon>Neoptera</taxon>
        <taxon>Endopterygota</taxon>
        <taxon>Hymenoptera</taxon>
        <taxon>Apocrita</taxon>
        <taxon>Aculeata</taxon>
        <taxon>Formicoidea</taxon>
        <taxon>Formicidae</taxon>
        <taxon>Myrmicinae</taxon>
        <taxon>Mycetomoellerius</taxon>
    </lineage>
</organism>
<evidence type="ECO:0000256" key="2">
    <source>
        <dbReference type="ARBA" id="ARBA00022723"/>
    </source>
</evidence>
<keyword evidence="4 10" id="KW-0863">Zinc-finger</keyword>
<dbReference type="GO" id="GO:0048619">
    <property type="term" value="P:embryonic hindgut morphogenesis"/>
    <property type="evidence" value="ECO:0007669"/>
    <property type="project" value="TreeGrafter"/>
</dbReference>
<dbReference type="FunFam" id="3.30.160.60:FF:001385">
    <property type="entry name" value="zinc finger protein 774"/>
    <property type="match status" value="1"/>
</dbReference>
<evidence type="ECO:0000256" key="7">
    <source>
        <dbReference type="ARBA" id="ARBA00023125"/>
    </source>
</evidence>
<dbReference type="FunFam" id="3.30.160.60:FF:001499">
    <property type="entry name" value="Zinc finger protein"/>
    <property type="match status" value="1"/>
</dbReference>